<gene>
    <name evidence="4" type="ORF">C0Z16_06585</name>
    <name evidence="3" type="ORF">LMG27174_05934</name>
</gene>
<sequence>MSLEIKVGPPQLAIHQGHAVLLTGTDGQIRKPSHKGLYFYDTRVISTWTVYANGVPWDLLNGGTTSSVNAAIYFANREFVTEAGPVAPHTIGLALKRHIGGGLHEDIDLINYGRAKVRFNLEIVVRSDFADIFEVKSGHLVRRGRITTKWSARRQCLTTTYRNKDFFRGVALTVRACDAQAVYANGRLTFDIELAHGACWHSCLTYDLSDGATSYPAPRECARGGSDTPVEGKSQAEWRREVLKLESSNDGFRRLFRQATDDFAALRLPVRGAHCTQIVPAAGLPWFVALFGRDSLIASLQTSFVHTDFARGTLDVLGVWQASKRDDYRDAEPGKIMHELRLGELARLKLVPHTPYYGAADATPLYLITLHTAWCCTGDPALLRRHLPTAERCLEWIDQYGDRDGDGFQEYATRSSEGLENQGWKDSGDALVYPDGTLVKGPKALCELQGYVYDAWLRMAQIYDALGDTGRAAAMRTKAAALFRRFNDAFWDEGAGFYAFALDGDKRKVMSVASNPGHCLWSGIVPPERAGRVVARLMQPDMWSGWGVRTLSASHPAYNPHSYQNGAVWPHDNGLIAQGFKRYGFADEAARIAHDVYTAGSFFALNQLPELYAGLHRDAANFPVQYPGANVPQAWAAGSVFSLLQAVLGLQPDAPNKMLYVDPVLPAWLSELTLRDLRVGNEVFDIHFWRNDETTQFDVLRGDPAWIARRAVNVTSDLLKGIPEGRSRR</sequence>
<evidence type="ECO:0000313" key="6">
    <source>
        <dbReference type="Proteomes" id="UP000494205"/>
    </source>
</evidence>
<keyword evidence="5" id="KW-1185">Reference proteome</keyword>
<protein>
    <submittedName>
        <fullName evidence="4">Amylo-alpha-1,6-glucosidase</fullName>
    </submittedName>
</protein>
<dbReference type="InterPro" id="IPR008928">
    <property type="entry name" value="6-hairpin_glycosidase_sf"/>
</dbReference>
<evidence type="ECO:0000313" key="5">
    <source>
        <dbReference type="Proteomes" id="UP000235659"/>
    </source>
</evidence>
<dbReference type="InterPro" id="IPR054491">
    <property type="entry name" value="MGH1-like_GH"/>
</dbReference>
<feature type="domain" description="Putative glycogen debranching enzyme N-terminal" evidence="1">
    <location>
        <begin position="14"/>
        <end position="204"/>
    </location>
</feature>
<dbReference type="AlphaFoldDB" id="A0A2N7WS97"/>
<organism evidence="3 6">
    <name type="scientific">Paraburkholderia rhynchosiae</name>
    <dbReference type="NCBI Taxonomy" id="487049"/>
    <lineage>
        <taxon>Bacteria</taxon>
        <taxon>Pseudomonadati</taxon>
        <taxon>Pseudomonadota</taxon>
        <taxon>Betaproteobacteria</taxon>
        <taxon>Burkholderiales</taxon>
        <taxon>Burkholderiaceae</taxon>
        <taxon>Paraburkholderia</taxon>
    </lineage>
</organism>
<evidence type="ECO:0000313" key="4">
    <source>
        <dbReference type="EMBL" id="PMS32280.1"/>
    </source>
</evidence>
<proteinExistence type="predicted"/>
<dbReference type="OrthoDB" id="9759959at2"/>
<evidence type="ECO:0000313" key="3">
    <source>
        <dbReference type="EMBL" id="CAB3732464.1"/>
    </source>
</evidence>
<dbReference type="InterPro" id="IPR032856">
    <property type="entry name" value="GDE_N_bis"/>
</dbReference>
<dbReference type="SUPFAM" id="SSF48208">
    <property type="entry name" value="Six-hairpin glycosidases"/>
    <property type="match status" value="1"/>
</dbReference>
<evidence type="ECO:0000259" key="1">
    <source>
        <dbReference type="Pfam" id="PF14742"/>
    </source>
</evidence>
<dbReference type="Proteomes" id="UP000235659">
    <property type="component" value="Unassembled WGS sequence"/>
</dbReference>
<feature type="domain" description="Mannosylglycerate hydrolase MGH1-like glycoside hydrolase" evidence="2">
    <location>
        <begin position="363"/>
        <end position="597"/>
    </location>
</feature>
<dbReference type="EMBL" id="CADIJZ010000028">
    <property type="protein sequence ID" value="CAB3732464.1"/>
    <property type="molecule type" value="Genomic_DNA"/>
</dbReference>
<reference evidence="4 5" key="1">
    <citation type="submission" date="2018-01" db="EMBL/GenBank/DDBJ databases">
        <title>Whole genome analyses suggest that Burkholderia sensu lato contains two further novel genera in the rhizoxinica-symbiotica group Mycetohabitans gen. nov., and Trinickia gen. nov.: implications for the evolution of diazotrophy and nodulation in the Burkholderiaceae.</title>
        <authorList>
            <person name="Estrada-de los Santos P."/>
            <person name="Palmer M."/>
            <person name="Chavez-Ramirez B."/>
            <person name="Beukes C."/>
            <person name="Steenkamp E.T."/>
            <person name="Hirsch A.M."/>
            <person name="Manyaka P."/>
            <person name="Maluk M."/>
            <person name="Lafos M."/>
            <person name="Crook M."/>
            <person name="Gross E."/>
            <person name="Simon M.F."/>
            <person name="Bueno dos Reis Junior F."/>
            <person name="Poole P.S."/>
            <person name="Venter S.N."/>
            <person name="James E.K."/>
        </authorList>
    </citation>
    <scope>NUCLEOTIDE SEQUENCE [LARGE SCALE GENOMIC DNA]</scope>
    <source>
        <strain evidence="4 5">WSM 3937</strain>
    </source>
</reference>
<dbReference type="Pfam" id="PF14742">
    <property type="entry name" value="GDE_N_bis"/>
    <property type="match status" value="1"/>
</dbReference>
<evidence type="ECO:0000259" key="2">
    <source>
        <dbReference type="Pfam" id="PF22422"/>
    </source>
</evidence>
<accession>A0A2N7WS97</accession>
<dbReference type="Pfam" id="PF22422">
    <property type="entry name" value="MGH1-like_GH"/>
    <property type="match status" value="1"/>
</dbReference>
<dbReference type="Gene3D" id="1.50.10.10">
    <property type="match status" value="1"/>
</dbReference>
<dbReference type="EMBL" id="PNXY01000004">
    <property type="protein sequence ID" value="PMS32280.1"/>
    <property type="molecule type" value="Genomic_DNA"/>
</dbReference>
<name>A0A2N7WS97_9BURK</name>
<reference evidence="3 6" key="2">
    <citation type="submission" date="2020-04" db="EMBL/GenBank/DDBJ databases">
        <authorList>
            <person name="De Canck E."/>
        </authorList>
    </citation>
    <scope>NUCLEOTIDE SEQUENCE [LARGE SCALE GENOMIC DNA]</scope>
    <source>
        <strain evidence="3 6">LMG 27174</strain>
    </source>
</reference>
<dbReference type="InterPro" id="IPR012341">
    <property type="entry name" value="6hp_glycosidase-like_sf"/>
</dbReference>
<dbReference type="RefSeq" id="WP_102631378.1">
    <property type="nucleotide sequence ID" value="NZ_CADIJZ010000028.1"/>
</dbReference>
<dbReference type="Proteomes" id="UP000494205">
    <property type="component" value="Unassembled WGS sequence"/>
</dbReference>
<dbReference type="GO" id="GO:0005975">
    <property type="term" value="P:carbohydrate metabolic process"/>
    <property type="evidence" value="ECO:0007669"/>
    <property type="project" value="InterPro"/>
</dbReference>